<dbReference type="EMBL" id="JBHXIJ010000010">
    <property type="protein sequence ID" value="MFD5097994.1"/>
    <property type="molecule type" value="Genomic_DNA"/>
</dbReference>
<dbReference type="SUPFAM" id="SSF51261">
    <property type="entry name" value="Duplicated hybrid motif"/>
    <property type="match status" value="1"/>
</dbReference>
<keyword evidence="5" id="KW-1185">Reference proteome</keyword>
<dbReference type="RefSeq" id="WP_386708171.1">
    <property type="nucleotide sequence ID" value="NZ_JBHXIJ010000010.1"/>
</dbReference>
<dbReference type="Gene3D" id="2.70.70.10">
    <property type="entry name" value="Glucose Permease (Domain IIA)"/>
    <property type="match status" value="1"/>
</dbReference>
<dbReference type="InterPro" id="IPR050570">
    <property type="entry name" value="Cell_wall_metabolism_enzyme"/>
</dbReference>
<evidence type="ECO:0000256" key="1">
    <source>
        <dbReference type="SAM" id="Coils"/>
    </source>
</evidence>
<comment type="caution">
    <text evidence="4">The sequence shown here is derived from an EMBL/GenBank/DDBJ whole genome shotgun (WGS) entry which is preliminary data.</text>
</comment>
<feature type="domain" description="M23ase beta-sheet core" evidence="3">
    <location>
        <begin position="265"/>
        <end position="352"/>
    </location>
</feature>
<proteinExistence type="predicted"/>
<evidence type="ECO:0000313" key="5">
    <source>
        <dbReference type="Proteomes" id="UP001598448"/>
    </source>
</evidence>
<protein>
    <submittedName>
        <fullName evidence="4">Peptidoglycan DD-metalloendopeptidase family protein</fullName>
    </submittedName>
</protein>
<keyword evidence="1" id="KW-0175">Coiled coil</keyword>
<dbReference type="InterPro" id="IPR011055">
    <property type="entry name" value="Dup_hybrid_motif"/>
</dbReference>
<evidence type="ECO:0000256" key="2">
    <source>
        <dbReference type="SAM" id="SignalP"/>
    </source>
</evidence>
<gene>
    <name evidence="4" type="ORF">ACFWJN_03265</name>
</gene>
<organism evidence="4 5">
    <name type="scientific">Streptomyces albidochromogenes</name>
    <dbReference type="NCBI Taxonomy" id="329524"/>
    <lineage>
        <taxon>Bacteria</taxon>
        <taxon>Bacillati</taxon>
        <taxon>Actinomycetota</taxon>
        <taxon>Actinomycetes</taxon>
        <taxon>Kitasatosporales</taxon>
        <taxon>Streptomycetaceae</taxon>
        <taxon>Streptomyces</taxon>
    </lineage>
</organism>
<keyword evidence="2" id="KW-0732">Signal</keyword>
<accession>A0ABW6FFL7</accession>
<dbReference type="PANTHER" id="PTHR21666">
    <property type="entry name" value="PEPTIDASE-RELATED"/>
    <property type="match status" value="1"/>
</dbReference>
<feature type="signal peptide" evidence="2">
    <location>
        <begin position="1"/>
        <end position="26"/>
    </location>
</feature>
<dbReference type="CDD" id="cd12797">
    <property type="entry name" value="M23_peptidase"/>
    <property type="match status" value="1"/>
</dbReference>
<evidence type="ECO:0000313" key="4">
    <source>
        <dbReference type="EMBL" id="MFD5097994.1"/>
    </source>
</evidence>
<reference evidence="4 5" key="1">
    <citation type="submission" date="2024-09" db="EMBL/GenBank/DDBJ databases">
        <title>The Natural Products Discovery Center: Release of the First 8490 Sequenced Strains for Exploring Actinobacteria Biosynthetic Diversity.</title>
        <authorList>
            <person name="Kalkreuter E."/>
            <person name="Kautsar S.A."/>
            <person name="Yang D."/>
            <person name="Bader C.D."/>
            <person name="Teijaro C.N."/>
            <person name="Fluegel L."/>
            <person name="Davis C.M."/>
            <person name="Simpson J.R."/>
            <person name="Lauterbach L."/>
            <person name="Steele A.D."/>
            <person name="Gui C."/>
            <person name="Meng S."/>
            <person name="Li G."/>
            <person name="Viehrig K."/>
            <person name="Ye F."/>
            <person name="Su P."/>
            <person name="Kiefer A.F."/>
            <person name="Nichols A."/>
            <person name="Cepeda A.J."/>
            <person name="Yan W."/>
            <person name="Fan B."/>
            <person name="Jiang Y."/>
            <person name="Adhikari A."/>
            <person name="Zheng C.-J."/>
            <person name="Schuster L."/>
            <person name="Cowan T.M."/>
            <person name="Smanski M.J."/>
            <person name="Chevrette M.G."/>
            <person name="De Carvalho L.P.S."/>
            <person name="Shen B."/>
        </authorList>
    </citation>
    <scope>NUCLEOTIDE SEQUENCE [LARGE SCALE GENOMIC DNA]</scope>
    <source>
        <strain evidence="4 5">NPDC058348</strain>
    </source>
</reference>
<dbReference type="PANTHER" id="PTHR21666:SF270">
    <property type="entry name" value="MUREIN HYDROLASE ACTIVATOR ENVC"/>
    <property type="match status" value="1"/>
</dbReference>
<sequence>MRLGPCPRLLVPVLCVLLCLPAPAAAAVLAAPAAAPAALAAPAGDDTAFDGHSGGPSDTPSVGAEVARLYEQAAQASRRYEEGRREAKEQRAKALRLERLLIHARDDIEILRGDVGRVARAQYRAGGGGIAYTAKLLLADDPQELMDGHRLAWQAELAVSRTLARAERAERMLVEDERRASAAWLDLDARTEQLASLKQAITARLEDARWKLQGQADRSVSAGRCAGAVRLDEQAPPTTRPWVTPVEEYELSAGFGGEGARWKSRHTGQDFAVDIGTPVRAVGQGRVVSVSCGGGFGIEVVIAHPDGYYSQYAHLAGVMVDQGERVRTGQWIGQAGTTGNSSGPHLHFEVRLTPHLGSGIDPGPWMRERGAGF</sequence>
<name>A0ABW6FFL7_9ACTN</name>
<evidence type="ECO:0000259" key="3">
    <source>
        <dbReference type="Pfam" id="PF01551"/>
    </source>
</evidence>
<dbReference type="Pfam" id="PF01551">
    <property type="entry name" value="Peptidase_M23"/>
    <property type="match status" value="1"/>
</dbReference>
<dbReference type="Proteomes" id="UP001598448">
    <property type="component" value="Unassembled WGS sequence"/>
</dbReference>
<feature type="chain" id="PRO_5046244600" evidence="2">
    <location>
        <begin position="27"/>
        <end position="373"/>
    </location>
</feature>
<feature type="coiled-coil region" evidence="1">
    <location>
        <begin position="66"/>
        <end position="100"/>
    </location>
</feature>
<dbReference type="InterPro" id="IPR016047">
    <property type="entry name" value="M23ase_b-sheet_dom"/>
</dbReference>